<organism evidence="1 2">
    <name type="scientific">Coprinopsis marcescibilis</name>
    <name type="common">Agaric fungus</name>
    <name type="synonym">Psathyrella marcescibilis</name>
    <dbReference type="NCBI Taxonomy" id="230819"/>
    <lineage>
        <taxon>Eukaryota</taxon>
        <taxon>Fungi</taxon>
        <taxon>Dikarya</taxon>
        <taxon>Basidiomycota</taxon>
        <taxon>Agaricomycotina</taxon>
        <taxon>Agaricomycetes</taxon>
        <taxon>Agaricomycetidae</taxon>
        <taxon>Agaricales</taxon>
        <taxon>Agaricineae</taxon>
        <taxon>Psathyrellaceae</taxon>
        <taxon>Coprinopsis</taxon>
    </lineage>
</organism>
<dbReference type="Gene3D" id="1.20.930.20">
    <property type="entry name" value="Adaptor protein Cbl, N-terminal domain"/>
    <property type="match status" value="1"/>
</dbReference>
<keyword evidence="2" id="KW-1185">Reference proteome</keyword>
<accession>A0A5C3L9W7</accession>
<dbReference type="InterPro" id="IPR059179">
    <property type="entry name" value="MLKL-like_MCAfunc"/>
</dbReference>
<gene>
    <name evidence="1" type="ORF">FA15DRAFT_610192</name>
</gene>
<evidence type="ECO:0000313" key="1">
    <source>
        <dbReference type="EMBL" id="TFK29558.1"/>
    </source>
</evidence>
<dbReference type="STRING" id="230819.A0A5C3L9W7"/>
<evidence type="ECO:0008006" key="3">
    <source>
        <dbReference type="Google" id="ProtNLM"/>
    </source>
</evidence>
<reference evidence="1 2" key="1">
    <citation type="journal article" date="2019" name="Nat. Ecol. Evol.">
        <title>Megaphylogeny resolves global patterns of mushroom evolution.</title>
        <authorList>
            <person name="Varga T."/>
            <person name="Krizsan K."/>
            <person name="Foldi C."/>
            <person name="Dima B."/>
            <person name="Sanchez-Garcia M."/>
            <person name="Sanchez-Ramirez S."/>
            <person name="Szollosi G.J."/>
            <person name="Szarkandi J.G."/>
            <person name="Papp V."/>
            <person name="Albert L."/>
            <person name="Andreopoulos W."/>
            <person name="Angelini C."/>
            <person name="Antonin V."/>
            <person name="Barry K.W."/>
            <person name="Bougher N.L."/>
            <person name="Buchanan P."/>
            <person name="Buyck B."/>
            <person name="Bense V."/>
            <person name="Catcheside P."/>
            <person name="Chovatia M."/>
            <person name="Cooper J."/>
            <person name="Damon W."/>
            <person name="Desjardin D."/>
            <person name="Finy P."/>
            <person name="Geml J."/>
            <person name="Haridas S."/>
            <person name="Hughes K."/>
            <person name="Justo A."/>
            <person name="Karasinski D."/>
            <person name="Kautmanova I."/>
            <person name="Kiss B."/>
            <person name="Kocsube S."/>
            <person name="Kotiranta H."/>
            <person name="LaButti K.M."/>
            <person name="Lechner B.E."/>
            <person name="Liimatainen K."/>
            <person name="Lipzen A."/>
            <person name="Lukacs Z."/>
            <person name="Mihaltcheva S."/>
            <person name="Morgado L.N."/>
            <person name="Niskanen T."/>
            <person name="Noordeloos M.E."/>
            <person name="Ohm R.A."/>
            <person name="Ortiz-Santana B."/>
            <person name="Ovrebo C."/>
            <person name="Racz N."/>
            <person name="Riley R."/>
            <person name="Savchenko A."/>
            <person name="Shiryaev A."/>
            <person name="Soop K."/>
            <person name="Spirin V."/>
            <person name="Szebenyi C."/>
            <person name="Tomsovsky M."/>
            <person name="Tulloss R.E."/>
            <person name="Uehling J."/>
            <person name="Grigoriev I.V."/>
            <person name="Vagvolgyi C."/>
            <person name="Papp T."/>
            <person name="Martin F.M."/>
            <person name="Miettinen O."/>
            <person name="Hibbett D.S."/>
            <person name="Nagy L.G."/>
        </authorList>
    </citation>
    <scope>NUCLEOTIDE SEQUENCE [LARGE SCALE GENOMIC DNA]</scope>
    <source>
        <strain evidence="1 2">CBS 121175</strain>
    </source>
</reference>
<dbReference type="AlphaFoldDB" id="A0A5C3L9W7"/>
<dbReference type="OrthoDB" id="428577at2759"/>
<proteinExistence type="predicted"/>
<sequence>MSAGEALSALQLIYGVVSKVKDNKEELQCLTQRIQLVVESLEDSKTRDVIRDSEYNDALTTVSELISRTQRLTRRMLKRSLGDRTWNSGEIAADLRRLNEDVQTFLSLHAIKTLDLVRTSQSEQYSSLAVSVEEIIAKITELDIAMKESSKPKPLPAGAQTAINETSLPGYGALLAQVQSLSLTRGPEGSQSIAKGWSDLRAGSAAAVGRTGPQERPVLFDKLASVNTVPLTIYGLTKSSASDETFSKTFMVKANAKVKDVYNVVAEAGFNRPAHFLEETTLPITVTEGTSVYDASAPGGLQISKTEPLLWWKDKYDEYHGSLSGDKILPMKTEVRWNSDTISVAEVDIKCHRTLRVPDSDDEGASSLPPDLGAFPLFPVSQLGSRVSEDMKRRGGFVLPMFRREALWISFCSDEDSERPAVKVSVGGVNAISGVPTSAPAPLKSSVHQDYIVAGLQPWLDGIAIGDGFVRQFVVTELHKGYTVEEQVTGKAKVGGIQFDIYPRRTTPSGQFKVNSGDTQAKSVVSTPAELGLAVGSTISYFRPSSSMTPQIYYNWVLSDYIRQVPFPPGTRNPHIRAAYVDYGAMLAGSPGFWGEAHSSRRVLGIAAGGKIVQKIYKDKNSTRVYNEELGRRFHIHIVTPEVWEELTGIVPPFTPVNRDLYLRHGIPWFKLFDDYVEAITGVSEALKSVVSVAQLDKKKFGAGQPTPDPVVNPDAPPPCHEHPISTASCIFRPCGHPACPQCLGSAILGGSKCSCGSAVSKFVGLKQPIPQISAVATDKEGDDEGHWDIQQIEQLATHAVKFGKVQVIHLFEDDVAPLKQWNEVQEPQRTTPPVYEA</sequence>
<dbReference type="CDD" id="cd21037">
    <property type="entry name" value="MLKL_NTD"/>
    <property type="match status" value="1"/>
</dbReference>
<evidence type="ECO:0000313" key="2">
    <source>
        <dbReference type="Proteomes" id="UP000307440"/>
    </source>
</evidence>
<name>A0A5C3L9W7_COPMA</name>
<dbReference type="InterPro" id="IPR036537">
    <property type="entry name" value="Adaptor_Cbl_N_dom_sf"/>
</dbReference>
<protein>
    <recommendedName>
        <fullName evidence="3">RING-type domain-containing protein</fullName>
    </recommendedName>
</protein>
<dbReference type="EMBL" id="ML210149">
    <property type="protein sequence ID" value="TFK29558.1"/>
    <property type="molecule type" value="Genomic_DNA"/>
</dbReference>
<dbReference type="Proteomes" id="UP000307440">
    <property type="component" value="Unassembled WGS sequence"/>
</dbReference>
<dbReference type="GO" id="GO:0007166">
    <property type="term" value="P:cell surface receptor signaling pathway"/>
    <property type="evidence" value="ECO:0007669"/>
    <property type="project" value="InterPro"/>
</dbReference>